<dbReference type="Proteomes" id="UP000198984">
    <property type="component" value="Unassembled WGS sequence"/>
</dbReference>
<evidence type="ECO:0000313" key="6">
    <source>
        <dbReference type="Proteomes" id="UP000198984"/>
    </source>
</evidence>
<dbReference type="PANTHER" id="PTHR32328">
    <property type="entry name" value="L-SERYL-TRNA(SEC) SELENIUM TRANSFERASE"/>
    <property type="match status" value="1"/>
</dbReference>
<organism evidence="5 6">
    <name type="scientific">Chitinophaga rupis</name>
    <dbReference type="NCBI Taxonomy" id="573321"/>
    <lineage>
        <taxon>Bacteria</taxon>
        <taxon>Pseudomonadati</taxon>
        <taxon>Bacteroidota</taxon>
        <taxon>Chitinophagia</taxon>
        <taxon>Chitinophagales</taxon>
        <taxon>Chitinophagaceae</taxon>
        <taxon>Chitinophaga</taxon>
    </lineage>
</organism>
<dbReference type="EMBL" id="FOBB01000001">
    <property type="protein sequence ID" value="SEL04925.1"/>
    <property type="molecule type" value="Genomic_DNA"/>
</dbReference>
<comment type="cofactor">
    <cofactor evidence="1">
        <name>pyridoxal 5'-phosphate</name>
        <dbReference type="ChEBI" id="CHEBI:597326"/>
    </cofactor>
</comment>
<keyword evidence="6" id="KW-1185">Reference proteome</keyword>
<protein>
    <submittedName>
        <fullName evidence="5">L-seryl-tRNA(Ser) seleniumtransferase</fullName>
    </submittedName>
</protein>
<feature type="chain" id="PRO_5011485731" evidence="3">
    <location>
        <begin position="27"/>
        <end position="409"/>
    </location>
</feature>
<dbReference type="InterPro" id="IPR000192">
    <property type="entry name" value="Aminotrans_V_dom"/>
</dbReference>
<proteinExistence type="predicted"/>
<dbReference type="InterPro" id="IPR015424">
    <property type="entry name" value="PyrdxlP-dep_Trfase"/>
</dbReference>
<keyword evidence="2" id="KW-0663">Pyridoxal phosphate</keyword>
<dbReference type="InterPro" id="IPR015421">
    <property type="entry name" value="PyrdxlP-dep_Trfase_major"/>
</dbReference>
<keyword evidence="3" id="KW-0732">Signal</keyword>
<reference evidence="5 6" key="1">
    <citation type="submission" date="2016-10" db="EMBL/GenBank/DDBJ databases">
        <authorList>
            <person name="de Groot N.N."/>
        </authorList>
    </citation>
    <scope>NUCLEOTIDE SEQUENCE [LARGE SCALE GENOMIC DNA]</scope>
    <source>
        <strain evidence="5 6">DSM 21039</strain>
    </source>
</reference>
<dbReference type="AlphaFoldDB" id="A0A1H7M2H7"/>
<sequence length="409" mass="44294">MITRRKLIRNLSAVPLLGGLAGTAKALPFLDVSSTAPAKDYFKELGVRTFVNAAGTYTAMTGSLMLPEVLAAIQYASKDFVMLDELQDKVGKRIASLVHSEYAVVTSGAFSAITLGLTGVLTGPDEKKAAAIPHLEGTGMKTEVIMLKAHDIPYAHALKNTGVKVLQVDTREELEKAINDQTAMLFFVNANNFDGKVQVEEFIQIAKAHNLPAMIDCAADVPPVENLWRFTKMGYDMVCFSGGKGIRGPQSAGLLLGAEKYIKPARLSMAPRGNTVGRGMKINKEEILGMMVALEYYLAKDHAKEWKMWEEQIALVGNAAKSVPGVVTEVKVPAVANHIPTLHVSWDEKKIPVTAADLRDRLRKGNPSIEVADGQPGNKYAISITTWMLVPGQEKIVAARLKEVLSQGA</sequence>
<accession>A0A1H7M2H7</accession>
<evidence type="ECO:0000313" key="5">
    <source>
        <dbReference type="EMBL" id="SEL04925.1"/>
    </source>
</evidence>
<dbReference type="GO" id="GO:0004125">
    <property type="term" value="F:L-seryl-tRNA(Sec) selenium transferase activity"/>
    <property type="evidence" value="ECO:0007669"/>
    <property type="project" value="TreeGrafter"/>
</dbReference>
<evidence type="ECO:0000256" key="3">
    <source>
        <dbReference type="SAM" id="SignalP"/>
    </source>
</evidence>
<dbReference type="Pfam" id="PF00266">
    <property type="entry name" value="Aminotran_5"/>
    <property type="match status" value="1"/>
</dbReference>
<keyword evidence="5" id="KW-0808">Transferase</keyword>
<gene>
    <name evidence="5" type="ORF">SAMN04488505_1011379</name>
</gene>
<dbReference type="PANTHER" id="PTHR32328:SF0">
    <property type="entry name" value="L-SERYL-TRNA(SEC) SELENIUM TRANSFERASE"/>
    <property type="match status" value="1"/>
</dbReference>
<evidence type="ECO:0000259" key="4">
    <source>
        <dbReference type="Pfam" id="PF00266"/>
    </source>
</evidence>
<dbReference type="OrthoDB" id="9787096at2"/>
<dbReference type="PROSITE" id="PS51318">
    <property type="entry name" value="TAT"/>
    <property type="match status" value="1"/>
</dbReference>
<dbReference type="Gene3D" id="3.40.640.10">
    <property type="entry name" value="Type I PLP-dependent aspartate aminotransferase-like (Major domain)"/>
    <property type="match status" value="1"/>
</dbReference>
<evidence type="ECO:0000256" key="2">
    <source>
        <dbReference type="ARBA" id="ARBA00022898"/>
    </source>
</evidence>
<dbReference type="InterPro" id="IPR006311">
    <property type="entry name" value="TAT_signal"/>
</dbReference>
<name>A0A1H7M2H7_9BACT</name>
<dbReference type="SUPFAM" id="SSF53383">
    <property type="entry name" value="PLP-dependent transferases"/>
    <property type="match status" value="1"/>
</dbReference>
<dbReference type="RefSeq" id="WP_089907908.1">
    <property type="nucleotide sequence ID" value="NZ_FOBB01000001.1"/>
</dbReference>
<evidence type="ECO:0000256" key="1">
    <source>
        <dbReference type="ARBA" id="ARBA00001933"/>
    </source>
</evidence>
<feature type="domain" description="Aminotransferase class V" evidence="4">
    <location>
        <begin position="92"/>
        <end position="265"/>
    </location>
</feature>
<dbReference type="STRING" id="573321.SAMN04488505_1011379"/>
<feature type="signal peptide" evidence="3">
    <location>
        <begin position="1"/>
        <end position="26"/>
    </location>
</feature>